<keyword evidence="2" id="KW-1185">Reference proteome</keyword>
<reference evidence="2" key="1">
    <citation type="submission" date="2019-11" db="EMBL/GenBank/DDBJ databases">
        <title>Complete genome sequence of Corynebacterium kalinowskii 1959, a novel Corynebacterium species isolated from soil of a small paddock in Vilsendorf, Germany.</title>
        <authorList>
            <person name="Schaffert L."/>
            <person name="Ruwe M."/>
            <person name="Milse J."/>
            <person name="Hanuschka K."/>
            <person name="Ortseifen V."/>
            <person name="Droste J."/>
            <person name="Brandt D."/>
            <person name="Schlueter L."/>
            <person name="Kutter Y."/>
            <person name="Vinke S."/>
            <person name="Viehoefer P."/>
            <person name="Jacob L."/>
            <person name="Luebke N.-C."/>
            <person name="Schulte-Berndt E."/>
            <person name="Hain C."/>
            <person name="Linder M."/>
            <person name="Schmidt P."/>
            <person name="Wollenschlaeger L."/>
            <person name="Luttermann T."/>
            <person name="Thieme E."/>
            <person name="Hassa J."/>
            <person name="Haak M."/>
            <person name="Wittchen M."/>
            <person name="Mentz A."/>
            <person name="Persicke M."/>
            <person name="Busche T."/>
            <person name="Ruckert C."/>
        </authorList>
    </citation>
    <scope>NUCLEOTIDE SEQUENCE [LARGE SCALE GENOMIC DNA]</scope>
    <source>
        <strain evidence="2">1959</strain>
    </source>
</reference>
<dbReference type="EMBL" id="CP046452">
    <property type="protein sequence ID" value="QGU01245.1"/>
    <property type="molecule type" value="Genomic_DNA"/>
</dbReference>
<sequence length="159" mass="17728">MLVSLDCPTADVSARDLGVAFNGPLPEILVERTYTDSETELQLGIIGASHVATVRFPGGTFREEISCFAGERGSLMSQERGSYSLQTSTQRYPDFEDQATRILKLVAGKDWLCANFPGEGEFHITAVRGSFKEGTWEWETIHLYPEEQIIVSTTSRYQI</sequence>
<organism evidence="1 2">
    <name type="scientific">Corynebacterium kalinowskii</name>
    <dbReference type="NCBI Taxonomy" id="2675216"/>
    <lineage>
        <taxon>Bacteria</taxon>
        <taxon>Bacillati</taxon>
        <taxon>Actinomycetota</taxon>
        <taxon>Actinomycetes</taxon>
        <taxon>Mycobacteriales</taxon>
        <taxon>Corynebacteriaceae</taxon>
        <taxon>Corynebacterium</taxon>
    </lineage>
</organism>
<dbReference type="InterPro" id="IPR024486">
    <property type="entry name" value="DUF2617"/>
</dbReference>
<protein>
    <recommendedName>
        <fullName evidence="3">DUF2617 domain-containing protein</fullName>
    </recommendedName>
</protein>
<proteinExistence type="predicted"/>
<evidence type="ECO:0000313" key="1">
    <source>
        <dbReference type="EMBL" id="QGU01245.1"/>
    </source>
</evidence>
<name>A0A6B8VQE9_9CORY</name>
<evidence type="ECO:0000313" key="2">
    <source>
        <dbReference type="Proteomes" id="UP000427071"/>
    </source>
</evidence>
<dbReference type="KEGG" id="ckw:CKALI_01730"/>
<accession>A0A6B8VQE9</accession>
<dbReference type="AlphaFoldDB" id="A0A6B8VQE9"/>
<dbReference type="Proteomes" id="UP000427071">
    <property type="component" value="Chromosome"/>
</dbReference>
<dbReference type="RefSeq" id="WP_156191669.1">
    <property type="nucleotide sequence ID" value="NZ_CP046452.1"/>
</dbReference>
<gene>
    <name evidence="1" type="ORF">CKALI_01730</name>
</gene>
<dbReference type="Pfam" id="PF10936">
    <property type="entry name" value="DUF2617"/>
    <property type="match status" value="1"/>
</dbReference>
<evidence type="ECO:0008006" key="3">
    <source>
        <dbReference type="Google" id="ProtNLM"/>
    </source>
</evidence>